<proteinExistence type="predicted"/>
<sequence>MCLKQGEPRQPRQRPARTTSQRWGRNSRGRRWHSRKEALCHRQPFPVEHRRSSVRSSATGGSLPVDVIEFRRDLGAGRRMNPPQPRGTTVTRKGMARARRGGPGGVTTGWGEVDTAETARCFDGVCSGGRCSRTGDHDNRQGGRAFGAFGRSTSDGTWTRNVADRQNRTKEDTGGRQKRQPSREAVLLSKPECGCAEPPWSVCRENPDMS</sequence>
<organism evidence="2 3">
    <name type="scientific">Mycena pura</name>
    <dbReference type="NCBI Taxonomy" id="153505"/>
    <lineage>
        <taxon>Eukaryota</taxon>
        <taxon>Fungi</taxon>
        <taxon>Dikarya</taxon>
        <taxon>Basidiomycota</taxon>
        <taxon>Agaricomycotina</taxon>
        <taxon>Agaricomycetes</taxon>
        <taxon>Agaricomycetidae</taxon>
        <taxon>Agaricales</taxon>
        <taxon>Marasmiineae</taxon>
        <taxon>Mycenaceae</taxon>
        <taxon>Mycena</taxon>
    </lineage>
</organism>
<name>A0AAD6VM79_9AGAR</name>
<feature type="region of interest" description="Disordered" evidence="1">
    <location>
        <begin position="142"/>
        <end position="210"/>
    </location>
</feature>
<protein>
    <submittedName>
        <fullName evidence="2">Uncharacterized protein</fullName>
    </submittedName>
</protein>
<gene>
    <name evidence="2" type="ORF">GGX14DRAFT_602671</name>
</gene>
<dbReference type="AlphaFoldDB" id="A0AAD6VM79"/>
<dbReference type="EMBL" id="JARJCW010000014">
    <property type="protein sequence ID" value="KAJ7217230.1"/>
    <property type="molecule type" value="Genomic_DNA"/>
</dbReference>
<evidence type="ECO:0000313" key="3">
    <source>
        <dbReference type="Proteomes" id="UP001219525"/>
    </source>
</evidence>
<reference evidence="2" key="1">
    <citation type="submission" date="2023-03" db="EMBL/GenBank/DDBJ databases">
        <title>Massive genome expansion in bonnet fungi (Mycena s.s.) driven by repeated elements and novel gene families across ecological guilds.</title>
        <authorList>
            <consortium name="Lawrence Berkeley National Laboratory"/>
            <person name="Harder C.B."/>
            <person name="Miyauchi S."/>
            <person name="Viragh M."/>
            <person name="Kuo A."/>
            <person name="Thoen E."/>
            <person name="Andreopoulos B."/>
            <person name="Lu D."/>
            <person name="Skrede I."/>
            <person name="Drula E."/>
            <person name="Henrissat B."/>
            <person name="Morin E."/>
            <person name="Kohler A."/>
            <person name="Barry K."/>
            <person name="LaButti K."/>
            <person name="Morin E."/>
            <person name="Salamov A."/>
            <person name="Lipzen A."/>
            <person name="Mereny Z."/>
            <person name="Hegedus B."/>
            <person name="Baldrian P."/>
            <person name="Stursova M."/>
            <person name="Weitz H."/>
            <person name="Taylor A."/>
            <person name="Grigoriev I.V."/>
            <person name="Nagy L.G."/>
            <person name="Martin F."/>
            <person name="Kauserud H."/>
        </authorList>
    </citation>
    <scope>NUCLEOTIDE SEQUENCE</scope>
    <source>
        <strain evidence="2">9144</strain>
    </source>
</reference>
<comment type="caution">
    <text evidence="2">The sequence shown here is derived from an EMBL/GenBank/DDBJ whole genome shotgun (WGS) entry which is preliminary data.</text>
</comment>
<feature type="region of interest" description="Disordered" evidence="1">
    <location>
        <begin position="1"/>
        <end position="61"/>
    </location>
</feature>
<feature type="region of interest" description="Disordered" evidence="1">
    <location>
        <begin position="74"/>
        <end position="111"/>
    </location>
</feature>
<evidence type="ECO:0000313" key="2">
    <source>
        <dbReference type="EMBL" id="KAJ7217230.1"/>
    </source>
</evidence>
<dbReference type="Proteomes" id="UP001219525">
    <property type="component" value="Unassembled WGS sequence"/>
</dbReference>
<feature type="compositionally biased region" description="Basic and acidic residues" evidence="1">
    <location>
        <begin position="1"/>
        <end position="10"/>
    </location>
</feature>
<keyword evidence="3" id="KW-1185">Reference proteome</keyword>
<feature type="compositionally biased region" description="Low complexity" evidence="1">
    <location>
        <begin position="142"/>
        <end position="151"/>
    </location>
</feature>
<feature type="compositionally biased region" description="Basic residues" evidence="1">
    <location>
        <begin position="25"/>
        <end position="34"/>
    </location>
</feature>
<accession>A0AAD6VM79</accession>
<evidence type="ECO:0000256" key="1">
    <source>
        <dbReference type="SAM" id="MobiDB-lite"/>
    </source>
</evidence>
<feature type="compositionally biased region" description="Basic and acidic residues" evidence="1">
    <location>
        <begin position="162"/>
        <end position="175"/>
    </location>
</feature>